<name>A0A1F4WKT8_UNCKA</name>
<comment type="caution">
    <text evidence="1">The sequence shown here is derived from an EMBL/GenBank/DDBJ whole genome shotgun (WGS) entry which is preliminary data.</text>
</comment>
<protein>
    <recommendedName>
        <fullName evidence="3">Mannosyl-glycoprotein endo-beta-N-acetylglucosamidase-like domain-containing protein</fullName>
    </recommendedName>
</protein>
<organism evidence="1 2">
    <name type="scientific">candidate division WWE3 bacterium RIFOXYC1_FULL_39_7</name>
    <dbReference type="NCBI Taxonomy" id="1802643"/>
    <lineage>
        <taxon>Bacteria</taxon>
        <taxon>Katanobacteria</taxon>
    </lineage>
</organism>
<evidence type="ECO:0000313" key="1">
    <source>
        <dbReference type="EMBL" id="OGC69999.1"/>
    </source>
</evidence>
<gene>
    <name evidence="1" type="ORF">A2415_03575</name>
</gene>
<evidence type="ECO:0000313" key="2">
    <source>
        <dbReference type="Proteomes" id="UP000179113"/>
    </source>
</evidence>
<dbReference type="AlphaFoldDB" id="A0A1F4WKT8"/>
<evidence type="ECO:0008006" key="3">
    <source>
        <dbReference type="Google" id="ProtNLM"/>
    </source>
</evidence>
<sequence length="197" mass="21604">MLLILTFFLITPVALVTSVYALVSFDGSKNVGEVIGESTENLISAPQSGVQVFASLPGQMPSVDMGSITADARTEIVRQYLERYNSPLEPYAGDLVRIADKYGVDFRLTTAIAQQESNLCKKYPVWTHNCWGYGIHSAGTLGFNGFVEGIETVTRGIRENYIDEGLVTPEEIMSKWVPHSPGGAWARGVSAFMEEME</sequence>
<dbReference type="Proteomes" id="UP000179113">
    <property type="component" value="Unassembled WGS sequence"/>
</dbReference>
<reference evidence="1 2" key="1">
    <citation type="journal article" date="2016" name="Nat. Commun.">
        <title>Thousands of microbial genomes shed light on interconnected biogeochemical processes in an aquifer system.</title>
        <authorList>
            <person name="Anantharaman K."/>
            <person name="Brown C.T."/>
            <person name="Hug L.A."/>
            <person name="Sharon I."/>
            <person name="Castelle C.J."/>
            <person name="Probst A.J."/>
            <person name="Thomas B.C."/>
            <person name="Singh A."/>
            <person name="Wilkins M.J."/>
            <person name="Karaoz U."/>
            <person name="Brodie E.L."/>
            <person name="Williams K.H."/>
            <person name="Hubbard S.S."/>
            <person name="Banfield J.F."/>
        </authorList>
    </citation>
    <scope>NUCLEOTIDE SEQUENCE [LARGE SCALE GENOMIC DNA]</scope>
</reference>
<dbReference type="EMBL" id="MEWA01000013">
    <property type="protein sequence ID" value="OGC69999.1"/>
    <property type="molecule type" value="Genomic_DNA"/>
</dbReference>
<proteinExistence type="predicted"/>
<accession>A0A1F4WKT8</accession>